<keyword evidence="17" id="KW-1185">Reference proteome</keyword>
<comment type="subcellular location">
    <subcellularLocation>
        <location evidence="1">Membrane</location>
    </subcellularLocation>
</comment>
<evidence type="ECO:0000256" key="2">
    <source>
        <dbReference type="ARBA" id="ARBA00022553"/>
    </source>
</evidence>
<keyword evidence="2" id="KW-0597">Phosphoprotein</keyword>
<name>A0AAV6P310_9ROSI</name>
<feature type="chain" id="PRO_5043484754" evidence="14">
    <location>
        <begin position="24"/>
        <end position="716"/>
    </location>
</feature>
<evidence type="ECO:0000256" key="7">
    <source>
        <dbReference type="ARBA" id="ARBA00022741"/>
    </source>
</evidence>
<feature type="region of interest" description="Disordered" evidence="12">
    <location>
        <begin position="675"/>
        <end position="694"/>
    </location>
</feature>
<dbReference type="InterPro" id="IPR001611">
    <property type="entry name" value="Leu-rich_rpt"/>
</dbReference>
<feature type="non-terminal residue" evidence="16">
    <location>
        <position position="1"/>
    </location>
</feature>
<dbReference type="FunFam" id="1.10.510.10:FF:000095">
    <property type="entry name" value="protein STRUBBELIG-RECEPTOR FAMILY 8"/>
    <property type="match status" value="1"/>
</dbReference>
<dbReference type="GO" id="GO:0016020">
    <property type="term" value="C:membrane"/>
    <property type="evidence" value="ECO:0007669"/>
    <property type="project" value="UniProtKB-SubCell"/>
</dbReference>
<proteinExistence type="predicted"/>
<dbReference type="GO" id="GO:0005524">
    <property type="term" value="F:ATP binding"/>
    <property type="evidence" value="ECO:0007669"/>
    <property type="project" value="UniProtKB-UniRule"/>
</dbReference>
<evidence type="ECO:0000256" key="1">
    <source>
        <dbReference type="ARBA" id="ARBA00004370"/>
    </source>
</evidence>
<dbReference type="PANTHER" id="PTHR48010">
    <property type="entry name" value="OS05G0588300 PROTEIN"/>
    <property type="match status" value="1"/>
</dbReference>
<evidence type="ECO:0000256" key="13">
    <source>
        <dbReference type="SAM" id="Phobius"/>
    </source>
</evidence>
<evidence type="ECO:0000259" key="15">
    <source>
        <dbReference type="PROSITE" id="PS50011"/>
    </source>
</evidence>
<dbReference type="Pfam" id="PF08263">
    <property type="entry name" value="LRRNT_2"/>
    <property type="match status" value="1"/>
</dbReference>
<keyword evidence="16" id="KW-0675">Receptor</keyword>
<sequence length="716" mass="78976">MPNSRNPIHITWTLLFLWRFRRFSDFLHQCDRTRTLGSLKCNQQLEPRKLLNHPLAAHSFLLEKPQLPVEMSFKRDLELVVFVFSAVFWFAANVYPVMSEPIKDKEALLNFLNKMDHSHSLNWKKSTSLCKEWMGVQCNNNESQVVVLRLAEVGLHGSIPINTLGRLLGLETLSLGSNYISGPFPSDFLKLRNLSSLYLQNNKFSGPLPLDFSVWKNLNIIDLSNNAFNGSIPRSISNTTHLTTLNLANNSLSGEIPDNLPSLQELDLSNNNLTGYVPQSLKKFPSWAFYGNNLMLKNAVSPAHEPVPSTRPLKKGTTSLGEAAILGIIIGGSATGLVIAVILMVICCSNRGRLKNKASSKLDKQEQFVNKRVSETKNNNLKFFRSHGLEFDLEDLLRASSEVLGKGMSGTTYKATLEDGNAVAVKRLKEVCVSKKEFEQQMEVLGSIDHENVCGLRAYYYSKDEKLMVFEFYQHGSVSAILHVAREKGQSPLDWETRLRIAIGAARGIAHIHSEACGKLVHGNIKASNVFLNSAGYGCIADVGVVALMNLMAPAATRAAGYRAPELKDSRKASQASDTYSFGVVLLELLTGKFPLHTKCGGGGGGDQIIHLVRWVNAVVREEWTAEVFDVELLRYPNIEEEMLETLQIALSCVGRVPDDRPSMADVAARLEGVRQVSGGGNQPAPPPALPRGAEEVIQIQVNVDEGEEGAPSKSN</sequence>
<feature type="binding site" evidence="11">
    <location>
        <position position="426"/>
    </location>
    <ligand>
        <name>ATP</name>
        <dbReference type="ChEBI" id="CHEBI:30616"/>
    </ligand>
</feature>
<dbReference type="PROSITE" id="PS00107">
    <property type="entry name" value="PROTEIN_KINASE_ATP"/>
    <property type="match status" value="1"/>
</dbReference>
<dbReference type="Pfam" id="PF00560">
    <property type="entry name" value="LRR_1"/>
    <property type="match status" value="4"/>
</dbReference>
<keyword evidence="7 11" id="KW-0547">Nucleotide-binding</keyword>
<keyword evidence="3" id="KW-0433">Leucine-rich repeat</keyword>
<dbReference type="Proteomes" id="UP000685013">
    <property type="component" value="Chromosome 2"/>
</dbReference>
<evidence type="ECO:0000256" key="5">
    <source>
        <dbReference type="ARBA" id="ARBA00022729"/>
    </source>
</evidence>
<evidence type="ECO:0000256" key="11">
    <source>
        <dbReference type="PROSITE-ProRule" id="PRU10141"/>
    </source>
</evidence>
<dbReference type="EMBL" id="JAGKQH010000002">
    <property type="protein sequence ID" value="KAG6605765.1"/>
    <property type="molecule type" value="Genomic_DNA"/>
</dbReference>
<dbReference type="InterPro" id="IPR001245">
    <property type="entry name" value="Ser-Thr/Tyr_kinase_cat_dom"/>
</dbReference>
<feature type="domain" description="Protein kinase" evidence="15">
    <location>
        <begin position="398"/>
        <end position="674"/>
    </location>
</feature>
<keyword evidence="16" id="KW-0808">Transferase</keyword>
<evidence type="ECO:0000256" key="10">
    <source>
        <dbReference type="ARBA" id="ARBA00023136"/>
    </source>
</evidence>
<dbReference type="InterPro" id="IPR017441">
    <property type="entry name" value="Protein_kinase_ATP_BS"/>
</dbReference>
<evidence type="ECO:0000256" key="6">
    <source>
        <dbReference type="ARBA" id="ARBA00022737"/>
    </source>
</evidence>
<keyword evidence="5 14" id="KW-0732">Signal</keyword>
<evidence type="ECO:0000256" key="12">
    <source>
        <dbReference type="SAM" id="MobiDB-lite"/>
    </source>
</evidence>
<dbReference type="Pfam" id="PF07714">
    <property type="entry name" value="PK_Tyr_Ser-Thr"/>
    <property type="match status" value="1"/>
</dbReference>
<feature type="transmembrane region" description="Helical" evidence="13">
    <location>
        <begin position="323"/>
        <end position="346"/>
    </location>
</feature>
<evidence type="ECO:0000313" key="17">
    <source>
        <dbReference type="Proteomes" id="UP000685013"/>
    </source>
</evidence>
<evidence type="ECO:0000256" key="14">
    <source>
        <dbReference type="SAM" id="SignalP"/>
    </source>
</evidence>
<evidence type="ECO:0000256" key="9">
    <source>
        <dbReference type="ARBA" id="ARBA00022989"/>
    </source>
</evidence>
<dbReference type="PANTHER" id="PTHR48010:SF1">
    <property type="entry name" value="PROTEIN KINASE DOMAIN-CONTAINING PROTEIN"/>
    <property type="match status" value="1"/>
</dbReference>
<keyword evidence="4 13" id="KW-0812">Transmembrane</keyword>
<organism evidence="16 17">
    <name type="scientific">Cucurbita argyrosperma subsp. sororia</name>
    <dbReference type="NCBI Taxonomy" id="37648"/>
    <lineage>
        <taxon>Eukaryota</taxon>
        <taxon>Viridiplantae</taxon>
        <taxon>Streptophyta</taxon>
        <taxon>Embryophyta</taxon>
        <taxon>Tracheophyta</taxon>
        <taxon>Spermatophyta</taxon>
        <taxon>Magnoliopsida</taxon>
        <taxon>eudicotyledons</taxon>
        <taxon>Gunneridae</taxon>
        <taxon>Pentapetalae</taxon>
        <taxon>rosids</taxon>
        <taxon>fabids</taxon>
        <taxon>Cucurbitales</taxon>
        <taxon>Cucurbitaceae</taxon>
        <taxon>Cucurbiteae</taxon>
        <taxon>Cucurbita</taxon>
    </lineage>
</organism>
<evidence type="ECO:0000313" key="16">
    <source>
        <dbReference type="EMBL" id="KAG6605765.1"/>
    </source>
</evidence>
<keyword evidence="10 13" id="KW-0472">Membrane</keyword>
<gene>
    <name evidence="16" type="ORF">SDJN03_03082</name>
</gene>
<keyword evidence="9 13" id="KW-1133">Transmembrane helix</keyword>
<dbReference type="InterPro" id="IPR013210">
    <property type="entry name" value="LRR_N_plant-typ"/>
</dbReference>
<feature type="signal peptide" evidence="14">
    <location>
        <begin position="1"/>
        <end position="23"/>
    </location>
</feature>
<dbReference type="FunFam" id="3.30.200.20:FF:000307">
    <property type="entry name" value="pollen receptor-like kinase 1"/>
    <property type="match status" value="1"/>
</dbReference>
<dbReference type="FunFam" id="3.80.10.10:FF:000234">
    <property type="entry name" value="Probable inactive receptor kinase RLK902"/>
    <property type="match status" value="1"/>
</dbReference>
<evidence type="ECO:0000256" key="3">
    <source>
        <dbReference type="ARBA" id="ARBA00022614"/>
    </source>
</evidence>
<reference evidence="16 17" key="1">
    <citation type="journal article" date="2021" name="Hortic Res">
        <title>The domestication of Cucurbita argyrosperma as revealed by the genome of its wild relative.</title>
        <authorList>
            <person name="Barrera-Redondo J."/>
            <person name="Sanchez-de la Vega G."/>
            <person name="Aguirre-Liguori J.A."/>
            <person name="Castellanos-Morales G."/>
            <person name="Gutierrez-Guerrero Y.T."/>
            <person name="Aguirre-Dugua X."/>
            <person name="Aguirre-Planter E."/>
            <person name="Tenaillon M.I."/>
            <person name="Lira-Saade R."/>
            <person name="Eguiarte L.E."/>
        </authorList>
    </citation>
    <scope>NUCLEOTIDE SEQUENCE [LARGE SCALE GENOMIC DNA]</scope>
    <source>
        <strain evidence="16">JBR-2021</strain>
    </source>
</reference>
<evidence type="ECO:0000256" key="4">
    <source>
        <dbReference type="ARBA" id="ARBA00022692"/>
    </source>
</evidence>
<dbReference type="PROSITE" id="PS50011">
    <property type="entry name" value="PROTEIN_KINASE_DOM"/>
    <property type="match status" value="1"/>
</dbReference>
<evidence type="ECO:0000256" key="8">
    <source>
        <dbReference type="ARBA" id="ARBA00022840"/>
    </source>
</evidence>
<dbReference type="InterPro" id="IPR050994">
    <property type="entry name" value="At_inactive_RLKs"/>
</dbReference>
<accession>A0AAV6P310</accession>
<feature type="transmembrane region" description="Helical" evidence="13">
    <location>
        <begin position="79"/>
        <end position="98"/>
    </location>
</feature>
<dbReference type="GO" id="GO:0004672">
    <property type="term" value="F:protein kinase activity"/>
    <property type="evidence" value="ECO:0007669"/>
    <property type="project" value="InterPro"/>
</dbReference>
<keyword evidence="6" id="KW-0677">Repeat</keyword>
<dbReference type="InterPro" id="IPR000719">
    <property type="entry name" value="Prot_kinase_dom"/>
</dbReference>
<dbReference type="AlphaFoldDB" id="A0AAV6P310"/>
<keyword evidence="8 11" id="KW-0067">ATP-binding</keyword>
<protein>
    <submittedName>
        <fullName evidence="16">Inactive receptor kinase</fullName>
    </submittedName>
</protein>
<keyword evidence="16" id="KW-0418">Kinase</keyword>
<comment type="caution">
    <text evidence="16">The sequence shown here is derived from an EMBL/GenBank/DDBJ whole genome shotgun (WGS) entry which is preliminary data.</text>
</comment>